<evidence type="ECO:0000313" key="2">
    <source>
        <dbReference type="Proteomes" id="UP000539953"/>
    </source>
</evidence>
<reference evidence="1 2" key="1">
    <citation type="submission" date="2020-08" db="EMBL/GenBank/DDBJ databases">
        <title>Genomic Encyclopedia of Type Strains, Phase IV (KMG-IV): sequencing the most valuable type-strain genomes for metagenomic binning, comparative biology and taxonomic classification.</title>
        <authorList>
            <person name="Goeker M."/>
        </authorList>
    </citation>
    <scope>NUCLEOTIDE SEQUENCE [LARGE SCALE GENOMIC DNA]</scope>
    <source>
        <strain evidence="1 2">DSM 25799</strain>
    </source>
</reference>
<proteinExistence type="predicted"/>
<dbReference type="Proteomes" id="UP000539953">
    <property type="component" value="Unassembled WGS sequence"/>
</dbReference>
<protein>
    <submittedName>
        <fullName evidence="1">Uncharacterized protein</fullName>
    </submittedName>
</protein>
<dbReference type="EMBL" id="JACHHK010000002">
    <property type="protein sequence ID" value="MBB5182481.1"/>
    <property type="molecule type" value="Genomic_DNA"/>
</dbReference>
<gene>
    <name evidence="1" type="ORF">HNQ47_000500</name>
</gene>
<keyword evidence="2" id="KW-1185">Reference proteome</keyword>
<comment type="caution">
    <text evidence="1">The sequence shown here is derived from an EMBL/GenBank/DDBJ whole genome shotgun (WGS) entry which is preliminary data.</text>
</comment>
<evidence type="ECO:0000313" key="1">
    <source>
        <dbReference type="EMBL" id="MBB5182481.1"/>
    </source>
</evidence>
<organism evidence="1 2">
    <name type="scientific">Catenisphaera adipataccumulans</name>
    <dbReference type="NCBI Taxonomy" id="700500"/>
    <lineage>
        <taxon>Bacteria</taxon>
        <taxon>Bacillati</taxon>
        <taxon>Bacillota</taxon>
        <taxon>Erysipelotrichia</taxon>
        <taxon>Erysipelotrichales</taxon>
        <taxon>Erysipelotrichaceae</taxon>
        <taxon>Catenisphaera</taxon>
    </lineage>
</organism>
<sequence>MKKISTICTEMATTILILFGAVNYADLRSDLVRVRENSTF</sequence>
<name>A0A7W8CVP7_9FIRM</name>
<accession>A0A7W8CVP7</accession>
<dbReference type="AlphaFoldDB" id="A0A7W8CVP7"/>